<name>A0A4R0S167_BIFLL</name>
<reference evidence="2 3" key="1">
    <citation type="journal article" date="2018" name="Sci. Rep.">
        <title>Genomic diversity and distribution of Bifidobacterium longum subsp. longum across the human lifespan.</title>
        <authorList>
            <person name="Odamaki T."/>
            <person name="Bottacini F."/>
            <person name="Kato K."/>
            <person name="Mitsuyama E."/>
            <person name="Yoshida K."/>
            <person name="Horigome A."/>
            <person name="Xiao J.Z."/>
            <person name="van Sinderen D."/>
        </authorList>
    </citation>
    <scope>NUCLEOTIDE SEQUENCE [LARGE SCALE GENOMIC DNA]</scope>
    <source>
        <strain evidence="2 3">MCC10002</strain>
    </source>
</reference>
<gene>
    <name evidence="2" type="ORF">MCC10002_1372</name>
</gene>
<accession>A0A4R0S167</accession>
<sequence>MTQIHISIRKPKTGGLDPVTGLMRFRPVRRHFDAAKNLIIAASSDADLSESGELTVDLLPTTSAFVWQVVELADTPQAYTRYVEVPDSKTKVEYADLVEVDAGTFVPKDMAGSQLLKVRHASTQSEAETLSAQYPDELVFFAETATTAKAAAALSTLESITAEAQTNAMLAKSAMLSARSSADSATATQSDLNILASNASMAAASVANDSQTVADTASMVAAKGETAIAAIDSTVRAVKDKAESASAELPSAGTTEGTTEETGKDSTGETPTGTVSEEPAAKAVKAKAKKVTVKEA</sequence>
<comment type="caution">
    <text evidence="2">The sequence shown here is derived from an EMBL/GenBank/DDBJ whole genome shotgun (WGS) entry which is preliminary data.</text>
</comment>
<feature type="compositionally biased region" description="Basic residues" evidence="1">
    <location>
        <begin position="284"/>
        <end position="296"/>
    </location>
</feature>
<dbReference type="Proteomes" id="UP000293701">
    <property type="component" value="Unassembled WGS sequence"/>
</dbReference>
<evidence type="ECO:0000313" key="2">
    <source>
        <dbReference type="EMBL" id="TCD73533.1"/>
    </source>
</evidence>
<protein>
    <submittedName>
        <fullName evidence="2">Uncharacterized protein</fullName>
    </submittedName>
</protein>
<feature type="region of interest" description="Disordered" evidence="1">
    <location>
        <begin position="242"/>
        <end position="296"/>
    </location>
</feature>
<organism evidence="2 3">
    <name type="scientific">Bifidobacterium longum subsp. longum</name>
    <dbReference type="NCBI Taxonomy" id="1679"/>
    <lineage>
        <taxon>Bacteria</taxon>
        <taxon>Bacillati</taxon>
        <taxon>Actinomycetota</taxon>
        <taxon>Actinomycetes</taxon>
        <taxon>Bifidobacteriales</taxon>
        <taxon>Bifidobacteriaceae</taxon>
        <taxon>Bifidobacterium</taxon>
    </lineage>
</organism>
<evidence type="ECO:0000256" key="1">
    <source>
        <dbReference type="SAM" id="MobiDB-lite"/>
    </source>
</evidence>
<dbReference type="EMBL" id="SHPM01000029">
    <property type="protein sequence ID" value="TCD73533.1"/>
    <property type="molecule type" value="Genomic_DNA"/>
</dbReference>
<dbReference type="AlphaFoldDB" id="A0A4R0S167"/>
<proteinExistence type="predicted"/>
<evidence type="ECO:0000313" key="3">
    <source>
        <dbReference type="Proteomes" id="UP000293701"/>
    </source>
</evidence>
<dbReference type="RefSeq" id="WP_131308932.1">
    <property type="nucleotide sequence ID" value="NZ_SHPM01000029.1"/>
</dbReference>